<dbReference type="OrthoDB" id="8536716at2"/>
<feature type="transmembrane region" description="Helical" evidence="1">
    <location>
        <begin position="163"/>
        <end position="185"/>
    </location>
</feature>
<evidence type="ECO:0000313" key="2">
    <source>
        <dbReference type="EMBL" id="PQV58858.1"/>
    </source>
</evidence>
<dbReference type="Pfam" id="PF11750">
    <property type="entry name" value="DUF3307"/>
    <property type="match status" value="1"/>
</dbReference>
<dbReference type="AlphaFoldDB" id="A0A2S8SDU4"/>
<keyword evidence="1" id="KW-0472">Membrane</keyword>
<dbReference type="Proteomes" id="UP000238338">
    <property type="component" value="Unassembled WGS sequence"/>
</dbReference>
<evidence type="ECO:0000313" key="3">
    <source>
        <dbReference type="Proteomes" id="UP000238338"/>
    </source>
</evidence>
<keyword evidence="1" id="KW-1133">Transmembrane helix</keyword>
<keyword evidence="3" id="KW-1185">Reference proteome</keyword>
<feature type="transmembrane region" description="Helical" evidence="1">
    <location>
        <begin position="205"/>
        <end position="224"/>
    </location>
</feature>
<dbReference type="EMBL" id="PVEP01000001">
    <property type="protein sequence ID" value="PQV58858.1"/>
    <property type="molecule type" value="Genomic_DNA"/>
</dbReference>
<accession>A0A2S8SDU4</accession>
<feature type="transmembrane region" description="Helical" evidence="1">
    <location>
        <begin position="31"/>
        <end position="54"/>
    </location>
</feature>
<organism evidence="2 3">
    <name type="scientific">Albidovulum denitrificans</name>
    <dbReference type="NCBI Taxonomy" id="404881"/>
    <lineage>
        <taxon>Bacteria</taxon>
        <taxon>Pseudomonadati</taxon>
        <taxon>Pseudomonadota</taxon>
        <taxon>Alphaproteobacteria</taxon>
        <taxon>Rhodobacterales</taxon>
        <taxon>Paracoccaceae</taxon>
        <taxon>Albidovulum</taxon>
    </lineage>
</organism>
<proteinExistence type="predicted"/>
<feature type="transmembrane region" description="Helical" evidence="1">
    <location>
        <begin position="74"/>
        <end position="99"/>
    </location>
</feature>
<protein>
    <submittedName>
        <fullName evidence="2">Uncharacterized protein DUF3307</fullName>
    </submittedName>
</protein>
<sequence length="241" mass="25313">MTETLAALLLAHVFADFVLQTGHIAANKHRPAVLLLHSAIVLLTAQAALGRVDLWELPALALLHAVTDWLKARFAAPGLAAFLADQGVHLAALAALSAWRPDLWAGGLWAGLELTWLPGLMAFVAGAILATRAGGFAVGLLMRPWASHDLPKGLTNGGKLIGLLERGLIFVLVMVNQPAGIGFLVAAKSVLRFETTSKDQSAGEYVIIGTLASFGWALVIAYATRLLMATLPPLGILAANP</sequence>
<gene>
    <name evidence="2" type="ORF">LX70_00675</name>
</gene>
<dbReference type="RefSeq" id="WP_105513093.1">
    <property type="nucleotide sequence ID" value="NZ_PVEP01000001.1"/>
</dbReference>
<name>A0A2S8SDU4_9RHOB</name>
<reference evidence="2 3" key="1">
    <citation type="submission" date="2018-02" db="EMBL/GenBank/DDBJ databases">
        <title>Genomic Encyclopedia of Archaeal and Bacterial Type Strains, Phase II (KMG-II): from individual species to whole genera.</title>
        <authorList>
            <person name="Goeker M."/>
        </authorList>
    </citation>
    <scope>NUCLEOTIDE SEQUENCE [LARGE SCALE GENOMIC DNA]</scope>
    <source>
        <strain evidence="2 3">DSM 18921</strain>
    </source>
</reference>
<evidence type="ECO:0000256" key="1">
    <source>
        <dbReference type="SAM" id="Phobius"/>
    </source>
</evidence>
<keyword evidence="1" id="KW-0812">Transmembrane</keyword>
<feature type="transmembrane region" description="Helical" evidence="1">
    <location>
        <begin position="119"/>
        <end position="142"/>
    </location>
</feature>
<dbReference type="InterPro" id="IPR021737">
    <property type="entry name" value="Phage_phiKZ_Orf197"/>
</dbReference>
<comment type="caution">
    <text evidence="2">The sequence shown here is derived from an EMBL/GenBank/DDBJ whole genome shotgun (WGS) entry which is preliminary data.</text>
</comment>